<dbReference type="EMBL" id="JAIZAY010000011">
    <property type="protein sequence ID" value="KAJ8032805.1"/>
    <property type="molecule type" value="Genomic_DNA"/>
</dbReference>
<protein>
    <submittedName>
        <fullName evidence="1">Angiopoietin-1 receptor</fullName>
    </submittedName>
</protein>
<proteinExistence type="predicted"/>
<sequence length="222" mass="24453">MFYEPRLTNLPGLTFLKLYFTGILNTRGVFTVTVYPDADGSTTLADVDPIGVAFTPGCRTLQWCKDKRRNVNTGPRLKLTSVDDGGVYTIRRPRRGIRGWFAQIEVIVAILPATACPEGYYDNNGACTAGITCVNGGVLRDKSNDCVCPPFLVTDTCRCNVDDDFILADISFNEQELVCRELPGGNPTCRGHLICFGDLYGCKCSSGWYGNACDRRKYACKL</sequence>
<name>A0A9Q1H541_HOLLE</name>
<comment type="caution">
    <text evidence="1">The sequence shown here is derived from an EMBL/GenBank/DDBJ whole genome shotgun (WGS) entry which is preliminary data.</text>
</comment>
<keyword evidence="2" id="KW-1185">Reference proteome</keyword>
<gene>
    <name evidence="1" type="ORF">HOLleu_22861</name>
</gene>
<dbReference type="InterPro" id="IPR009030">
    <property type="entry name" value="Growth_fac_rcpt_cys_sf"/>
</dbReference>
<organism evidence="1 2">
    <name type="scientific">Holothuria leucospilota</name>
    <name type="common">Black long sea cucumber</name>
    <name type="synonym">Mertensiothuria leucospilota</name>
    <dbReference type="NCBI Taxonomy" id="206669"/>
    <lineage>
        <taxon>Eukaryota</taxon>
        <taxon>Metazoa</taxon>
        <taxon>Echinodermata</taxon>
        <taxon>Eleutherozoa</taxon>
        <taxon>Echinozoa</taxon>
        <taxon>Holothuroidea</taxon>
        <taxon>Aspidochirotacea</taxon>
        <taxon>Aspidochirotida</taxon>
        <taxon>Holothuriidae</taxon>
        <taxon>Holothuria</taxon>
    </lineage>
</organism>
<evidence type="ECO:0000313" key="1">
    <source>
        <dbReference type="EMBL" id="KAJ8032805.1"/>
    </source>
</evidence>
<dbReference type="Gene3D" id="2.170.300.10">
    <property type="entry name" value="Tie2 ligand-binding domain superfamily"/>
    <property type="match status" value="1"/>
</dbReference>
<reference evidence="1" key="1">
    <citation type="submission" date="2021-10" db="EMBL/GenBank/DDBJ databases">
        <title>Tropical sea cucumber genome reveals ecological adaptation and Cuvierian tubules defense mechanism.</title>
        <authorList>
            <person name="Chen T."/>
        </authorList>
    </citation>
    <scope>NUCLEOTIDE SEQUENCE</scope>
    <source>
        <strain evidence="1">Nanhai2018</strain>
        <tissue evidence="1">Muscle</tissue>
    </source>
</reference>
<dbReference type="SUPFAM" id="SSF57184">
    <property type="entry name" value="Growth factor receptor domain"/>
    <property type="match status" value="1"/>
</dbReference>
<dbReference type="AlphaFoldDB" id="A0A9Q1H541"/>
<dbReference type="OrthoDB" id="441660at2759"/>
<accession>A0A9Q1H541</accession>
<evidence type="ECO:0000313" key="2">
    <source>
        <dbReference type="Proteomes" id="UP001152320"/>
    </source>
</evidence>
<dbReference type="Proteomes" id="UP001152320">
    <property type="component" value="Chromosome 11"/>
</dbReference>
<keyword evidence="1" id="KW-0675">Receptor</keyword>